<gene>
    <name evidence="11" type="ORF">NUU61_000762</name>
</gene>
<evidence type="ECO:0000256" key="9">
    <source>
        <dbReference type="SAM" id="MobiDB-lite"/>
    </source>
</evidence>
<dbReference type="PROSITE" id="PS50808">
    <property type="entry name" value="ZF_BED"/>
    <property type="match status" value="1"/>
</dbReference>
<keyword evidence="12" id="KW-1185">Reference proteome</keyword>
<evidence type="ECO:0000256" key="8">
    <source>
        <dbReference type="PROSITE-ProRule" id="PRU00027"/>
    </source>
</evidence>
<dbReference type="GO" id="GO:0003677">
    <property type="term" value="F:DNA binding"/>
    <property type="evidence" value="ECO:0007669"/>
    <property type="project" value="InterPro"/>
</dbReference>
<organism evidence="11 12">
    <name type="scientific">Penicillium alfredii</name>
    <dbReference type="NCBI Taxonomy" id="1506179"/>
    <lineage>
        <taxon>Eukaryota</taxon>
        <taxon>Fungi</taxon>
        <taxon>Dikarya</taxon>
        <taxon>Ascomycota</taxon>
        <taxon>Pezizomycotina</taxon>
        <taxon>Eurotiomycetes</taxon>
        <taxon>Eurotiomycetidae</taxon>
        <taxon>Eurotiales</taxon>
        <taxon>Aspergillaceae</taxon>
        <taxon>Penicillium</taxon>
    </lineage>
</organism>
<dbReference type="OrthoDB" id="4364441at2759"/>
<dbReference type="EMBL" id="JAPMSZ010000001">
    <property type="protein sequence ID" value="KAJ5115003.1"/>
    <property type="molecule type" value="Genomic_DNA"/>
</dbReference>
<feature type="region of interest" description="Disordered" evidence="9">
    <location>
        <begin position="401"/>
        <end position="435"/>
    </location>
</feature>
<accession>A0A9W9KRC9</accession>
<sequence>MEPETEQTRADFTDWWLRTEFGANKDIQNNVHWDHKKRASVWDYFDQVAHERTGEPKVMCKHCHSVLVHPNIRRGGTSPMKAHLTGNTCHSMPKRGIDKMVTAQPQKSTAIYSDERLAQNILSLILVARLPFRILDRPEFQELANKIALAPSSIKLPSPRTISRQLHSKFQQRQQSVLEKLPEGSGLSLSLDCWTSPFKQGFMAITGYFLDDDWEYREALLGFEPLQGSHTASYLGSVVTDELRSRGIRSNGIGNGIFRVPCLAHVIQLSLNQLLGKMKAVPLNNKAEDEWLDEPTDHEFYGDVYGIATILAPSKKLRFFNSKDWQGDIDYGARYRDCLEKEFWRYKRRVSDQAKQSSSTTQEDLYSTIDEIEMLCDSQTSLQPGGVLDEEEDDELARYIAKDPISDNEENEGTQRVSRVRKTPKMPEGFQMGPL</sequence>
<evidence type="ECO:0000313" key="11">
    <source>
        <dbReference type="EMBL" id="KAJ5115003.1"/>
    </source>
</evidence>
<name>A0A9W9KRC9_9EURO</name>
<proteinExistence type="predicted"/>
<dbReference type="Pfam" id="PF02892">
    <property type="entry name" value="zf-BED"/>
    <property type="match status" value="1"/>
</dbReference>
<evidence type="ECO:0000256" key="4">
    <source>
        <dbReference type="ARBA" id="ARBA00022833"/>
    </source>
</evidence>
<keyword evidence="6" id="KW-0804">Transcription</keyword>
<reference evidence="11" key="2">
    <citation type="journal article" date="2023" name="IMA Fungus">
        <title>Comparative genomic study of the Penicillium genus elucidates a diverse pangenome and 15 lateral gene transfer events.</title>
        <authorList>
            <person name="Petersen C."/>
            <person name="Sorensen T."/>
            <person name="Nielsen M.R."/>
            <person name="Sondergaard T.E."/>
            <person name="Sorensen J.L."/>
            <person name="Fitzpatrick D.A."/>
            <person name="Frisvad J.C."/>
            <person name="Nielsen K.L."/>
        </authorList>
    </citation>
    <scope>NUCLEOTIDE SEQUENCE</scope>
    <source>
        <strain evidence="11">IBT 34128</strain>
    </source>
</reference>
<dbReference type="AlphaFoldDB" id="A0A9W9KRC9"/>
<dbReference type="PANTHER" id="PTHR46481">
    <property type="entry name" value="ZINC FINGER BED DOMAIN-CONTAINING PROTEIN 4"/>
    <property type="match status" value="1"/>
</dbReference>
<dbReference type="InterPro" id="IPR052035">
    <property type="entry name" value="ZnF_BED_domain_contain"/>
</dbReference>
<dbReference type="InterPro" id="IPR012337">
    <property type="entry name" value="RNaseH-like_sf"/>
</dbReference>
<keyword evidence="3 8" id="KW-0863">Zinc-finger</keyword>
<protein>
    <recommendedName>
        <fullName evidence="10">BED-type domain-containing protein</fullName>
    </recommendedName>
</protein>
<comment type="subcellular location">
    <subcellularLocation>
        <location evidence="1">Nucleus</location>
    </subcellularLocation>
</comment>
<evidence type="ECO:0000256" key="6">
    <source>
        <dbReference type="ARBA" id="ARBA00023163"/>
    </source>
</evidence>
<evidence type="ECO:0000256" key="2">
    <source>
        <dbReference type="ARBA" id="ARBA00022723"/>
    </source>
</evidence>
<dbReference type="GO" id="GO:0005634">
    <property type="term" value="C:nucleus"/>
    <property type="evidence" value="ECO:0007669"/>
    <property type="project" value="UniProtKB-SubCell"/>
</dbReference>
<dbReference type="GO" id="GO:0008270">
    <property type="term" value="F:zinc ion binding"/>
    <property type="evidence" value="ECO:0007669"/>
    <property type="project" value="UniProtKB-KW"/>
</dbReference>
<comment type="caution">
    <text evidence="11">The sequence shown here is derived from an EMBL/GenBank/DDBJ whole genome shotgun (WGS) entry which is preliminary data.</text>
</comment>
<evidence type="ECO:0000256" key="1">
    <source>
        <dbReference type="ARBA" id="ARBA00004123"/>
    </source>
</evidence>
<dbReference type="InterPro" id="IPR003656">
    <property type="entry name" value="Znf_BED"/>
</dbReference>
<dbReference type="GeneID" id="81390513"/>
<reference evidence="11" key="1">
    <citation type="submission" date="2022-11" db="EMBL/GenBank/DDBJ databases">
        <authorList>
            <person name="Petersen C."/>
        </authorList>
    </citation>
    <scope>NUCLEOTIDE SEQUENCE</scope>
    <source>
        <strain evidence="11">IBT 34128</strain>
    </source>
</reference>
<keyword evidence="5" id="KW-0805">Transcription regulation</keyword>
<keyword evidence="7" id="KW-0539">Nucleus</keyword>
<dbReference type="RefSeq" id="XP_056516195.1">
    <property type="nucleotide sequence ID" value="XM_056651345.1"/>
</dbReference>
<evidence type="ECO:0000256" key="5">
    <source>
        <dbReference type="ARBA" id="ARBA00023015"/>
    </source>
</evidence>
<evidence type="ECO:0000259" key="10">
    <source>
        <dbReference type="PROSITE" id="PS50808"/>
    </source>
</evidence>
<keyword evidence="4" id="KW-0862">Zinc</keyword>
<keyword evidence="2" id="KW-0479">Metal-binding</keyword>
<evidence type="ECO:0000256" key="3">
    <source>
        <dbReference type="ARBA" id="ARBA00022771"/>
    </source>
</evidence>
<dbReference type="PANTHER" id="PTHR46481:SF10">
    <property type="entry name" value="ZINC FINGER BED DOMAIN-CONTAINING PROTEIN 39"/>
    <property type="match status" value="1"/>
</dbReference>
<dbReference type="SUPFAM" id="SSF53098">
    <property type="entry name" value="Ribonuclease H-like"/>
    <property type="match status" value="1"/>
</dbReference>
<feature type="domain" description="BED-type" evidence="10">
    <location>
        <begin position="36"/>
        <end position="96"/>
    </location>
</feature>
<evidence type="ECO:0000313" key="12">
    <source>
        <dbReference type="Proteomes" id="UP001141434"/>
    </source>
</evidence>
<evidence type="ECO:0000256" key="7">
    <source>
        <dbReference type="ARBA" id="ARBA00023242"/>
    </source>
</evidence>
<dbReference type="SMART" id="SM00614">
    <property type="entry name" value="ZnF_BED"/>
    <property type="match status" value="1"/>
</dbReference>
<dbReference type="Proteomes" id="UP001141434">
    <property type="component" value="Unassembled WGS sequence"/>
</dbReference>